<dbReference type="GO" id="GO:0008422">
    <property type="term" value="F:beta-glucosidase activity"/>
    <property type="evidence" value="ECO:0007669"/>
    <property type="project" value="TreeGrafter"/>
</dbReference>
<keyword evidence="3" id="KW-0326">Glycosidase</keyword>
<dbReference type="OrthoDB" id="65569at2759"/>
<protein>
    <submittedName>
        <fullName evidence="5">Uncharacterized protein</fullName>
    </submittedName>
</protein>
<dbReference type="PANTHER" id="PTHR10353:SF36">
    <property type="entry name" value="LP05116P"/>
    <property type="match status" value="1"/>
</dbReference>
<sequence>MIDTIAELSREQGFYKSRLPPFSPEEKELIKGTLDVMVLIYKSTYLVVDHFDVEFPPSAQKDVQIERSVKKEWVDPNSFYTSTPWGFRKTIKYVWDNYGQPVIAIASACYGAYDDSLDDKSRINQLRQFFEQVSLVINEDRVDLQYFSVWSLIDSFFFQYAYTAQFGLYHVNFNDPARPRTAKQSAKYYRKIIKTREL</sequence>
<evidence type="ECO:0000313" key="5">
    <source>
        <dbReference type="EMBL" id="CAG9762818.1"/>
    </source>
</evidence>
<evidence type="ECO:0000256" key="1">
    <source>
        <dbReference type="ARBA" id="ARBA00010838"/>
    </source>
</evidence>
<dbReference type="InterPro" id="IPR001360">
    <property type="entry name" value="Glyco_hydro_1"/>
</dbReference>
<proteinExistence type="inferred from homology"/>
<evidence type="ECO:0000256" key="4">
    <source>
        <dbReference type="RuleBase" id="RU003690"/>
    </source>
</evidence>
<accession>A0A9N9MEP6</accession>
<dbReference type="EMBL" id="OU892288">
    <property type="protein sequence ID" value="CAG9762818.1"/>
    <property type="molecule type" value="Genomic_DNA"/>
</dbReference>
<keyword evidence="2" id="KW-0378">Hydrolase</keyword>
<comment type="similarity">
    <text evidence="1 4">Belongs to the glycosyl hydrolase 1 family.</text>
</comment>
<organism evidence="5 6">
    <name type="scientific">Ceutorhynchus assimilis</name>
    <name type="common">cabbage seed weevil</name>
    <dbReference type="NCBI Taxonomy" id="467358"/>
    <lineage>
        <taxon>Eukaryota</taxon>
        <taxon>Metazoa</taxon>
        <taxon>Ecdysozoa</taxon>
        <taxon>Arthropoda</taxon>
        <taxon>Hexapoda</taxon>
        <taxon>Insecta</taxon>
        <taxon>Pterygota</taxon>
        <taxon>Neoptera</taxon>
        <taxon>Endopterygota</taxon>
        <taxon>Coleoptera</taxon>
        <taxon>Polyphaga</taxon>
        <taxon>Cucujiformia</taxon>
        <taxon>Curculionidae</taxon>
        <taxon>Ceutorhynchinae</taxon>
        <taxon>Ceutorhynchus</taxon>
    </lineage>
</organism>
<keyword evidence="6" id="KW-1185">Reference proteome</keyword>
<evidence type="ECO:0000313" key="6">
    <source>
        <dbReference type="Proteomes" id="UP001152799"/>
    </source>
</evidence>
<dbReference type="Gene3D" id="3.20.20.80">
    <property type="entry name" value="Glycosidases"/>
    <property type="match status" value="1"/>
</dbReference>
<name>A0A9N9MEP6_9CUCU</name>
<dbReference type="AlphaFoldDB" id="A0A9N9MEP6"/>
<dbReference type="Proteomes" id="UP001152799">
    <property type="component" value="Chromosome 12"/>
</dbReference>
<dbReference type="Pfam" id="PF00232">
    <property type="entry name" value="Glyco_hydro_1"/>
    <property type="match status" value="1"/>
</dbReference>
<evidence type="ECO:0000256" key="3">
    <source>
        <dbReference type="ARBA" id="ARBA00023295"/>
    </source>
</evidence>
<reference evidence="5" key="1">
    <citation type="submission" date="2022-01" db="EMBL/GenBank/DDBJ databases">
        <authorList>
            <person name="King R."/>
        </authorList>
    </citation>
    <scope>NUCLEOTIDE SEQUENCE</scope>
</reference>
<dbReference type="PANTHER" id="PTHR10353">
    <property type="entry name" value="GLYCOSYL HYDROLASE"/>
    <property type="match status" value="1"/>
</dbReference>
<dbReference type="SUPFAM" id="SSF51445">
    <property type="entry name" value="(Trans)glycosidases"/>
    <property type="match status" value="1"/>
</dbReference>
<dbReference type="InterPro" id="IPR017853">
    <property type="entry name" value="GH"/>
</dbReference>
<gene>
    <name evidence="5" type="ORF">CEUTPL_LOCUS3491</name>
</gene>
<dbReference type="GO" id="GO:0005975">
    <property type="term" value="P:carbohydrate metabolic process"/>
    <property type="evidence" value="ECO:0007669"/>
    <property type="project" value="InterPro"/>
</dbReference>
<evidence type="ECO:0000256" key="2">
    <source>
        <dbReference type="ARBA" id="ARBA00022801"/>
    </source>
</evidence>